<accession>A0A4R8H0V0</accession>
<keyword evidence="10" id="KW-1185">Reference proteome</keyword>
<dbReference type="RefSeq" id="WP_134116621.1">
    <property type="nucleotide sequence ID" value="NZ_SOEG01000012.1"/>
</dbReference>
<evidence type="ECO:0000256" key="6">
    <source>
        <dbReference type="ARBA" id="ARBA00022842"/>
    </source>
</evidence>
<keyword evidence="6 8" id="KW-0460">Magnesium</keyword>
<evidence type="ECO:0000256" key="3">
    <source>
        <dbReference type="ARBA" id="ARBA00012953"/>
    </source>
</evidence>
<proteinExistence type="inferred from homology"/>
<dbReference type="Pfam" id="PF04029">
    <property type="entry name" value="2-ph_phosp"/>
    <property type="match status" value="1"/>
</dbReference>
<gene>
    <name evidence="8" type="primary">comB</name>
    <name evidence="9" type="ORF">C7959_11244</name>
</gene>
<comment type="similarity">
    <text evidence="2 8">Belongs to the ComB family.</text>
</comment>
<reference evidence="9 10" key="1">
    <citation type="submission" date="2019-03" db="EMBL/GenBank/DDBJ databases">
        <title>Subsurface microbial communities from deep shales in Ohio and West Virginia, USA.</title>
        <authorList>
            <person name="Wrighton K."/>
        </authorList>
    </citation>
    <scope>NUCLEOTIDE SEQUENCE [LARGE SCALE GENOMIC DNA]</scope>
    <source>
        <strain evidence="9 10">MSL 6dP</strain>
    </source>
</reference>
<dbReference type="HAMAP" id="MF_00490">
    <property type="entry name" value="ComB"/>
    <property type="match status" value="1"/>
</dbReference>
<evidence type="ECO:0000313" key="9">
    <source>
        <dbReference type="EMBL" id="TDX51544.1"/>
    </source>
</evidence>
<dbReference type="InterPro" id="IPR005238">
    <property type="entry name" value="ComB-like"/>
</dbReference>
<dbReference type="GO" id="GO:0000287">
    <property type="term" value="F:magnesium ion binding"/>
    <property type="evidence" value="ECO:0007669"/>
    <property type="project" value="UniProtKB-UniRule"/>
</dbReference>
<evidence type="ECO:0000256" key="5">
    <source>
        <dbReference type="ARBA" id="ARBA00022801"/>
    </source>
</evidence>
<dbReference type="Proteomes" id="UP000295832">
    <property type="component" value="Unassembled WGS sequence"/>
</dbReference>
<dbReference type="FunFam" id="3.90.1560.10:FF:000001">
    <property type="entry name" value="Probable 2-phosphosulfolactate phosphatase"/>
    <property type="match status" value="1"/>
</dbReference>
<dbReference type="PANTHER" id="PTHR37311">
    <property type="entry name" value="2-PHOSPHOSULFOLACTATE PHOSPHATASE-RELATED"/>
    <property type="match status" value="1"/>
</dbReference>
<dbReference type="InterPro" id="IPR036702">
    <property type="entry name" value="ComB-like_sf"/>
</dbReference>
<keyword evidence="5 8" id="KW-0378">Hydrolase</keyword>
<dbReference type="GO" id="GO:0050532">
    <property type="term" value="F:2-phosphosulfolactate phosphatase activity"/>
    <property type="evidence" value="ECO:0007669"/>
    <property type="project" value="UniProtKB-UniRule"/>
</dbReference>
<dbReference type="STRING" id="926561.GCA_000379025_00162"/>
<organism evidence="9 10">
    <name type="scientific">Orenia marismortui</name>
    <dbReference type="NCBI Taxonomy" id="46469"/>
    <lineage>
        <taxon>Bacteria</taxon>
        <taxon>Bacillati</taxon>
        <taxon>Bacillota</taxon>
        <taxon>Clostridia</taxon>
        <taxon>Halanaerobiales</taxon>
        <taxon>Halobacteroidaceae</taxon>
        <taxon>Orenia</taxon>
    </lineage>
</organism>
<comment type="catalytic activity">
    <reaction evidence="7 8">
        <text>(2R)-O-phospho-3-sulfolactate + H2O = (2R)-3-sulfolactate + phosphate</text>
        <dbReference type="Rhea" id="RHEA:23416"/>
        <dbReference type="ChEBI" id="CHEBI:15377"/>
        <dbReference type="ChEBI" id="CHEBI:15597"/>
        <dbReference type="ChEBI" id="CHEBI:43474"/>
        <dbReference type="ChEBI" id="CHEBI:58738"/>
        <dbReference type="EC" id="3.1.3.71"/>
    </reaction>
</comment>
<evidence type="ECO:0000256" key="7">
    <source>
        <dbReference type="ARBA" id="ARBA00033711"/>
    </source>
</evidence>
<dbReference type="AlphaFoldDB" id="A0A4R8H0V0"/>
<evidence type="ECO:0000313" key="10">
    <source>
        <dbReference type="Proteomes" id="UP000295832"/>
    </source>
</evidence>
<dbReference type="GO" id="GO:0050545">
    <property type="term" value="F:sulfopyruvate decarboxylase activity"/>
    <property type="evidence" value="ECO:0007669"/>
    <property type="project" value="TreeGrafter"/>
</dbReference>
<dbReference type="Gene3D" id="3.90.1560.10">
    <property type="entry name" value="ComB-like"/>
    <property type="match status" value="1"/>
</dbReference>
<dbReference type="EC" id="3.1.3.71" evidence="3 8"/>
<sequence length="234" mass="25527">MKIDVIFSADRIKEGEIEGKTAIVIDTLRATSTIVTALANGAKKVIPVVNIEEAKGLATKEDNCLLTGERDGIKVEGFDLGNSPLDYSKDVVENRKIILTTTNGSKCFVRLGLAQEVIVFSLLNLKAIINYLKEKTDIVFCCAGTRGEFALDDFITAGKAISVLLNYGGIELSDRALVAYNTYLQNKDNLASVIKSSKSGRNLIKLGREVDIDYILTSEKMDIVPIYTKGKIKA</sequence>
<evidence type="ECO:0000256" key="4">
    <source>
        <dbReference type="ARBA" id="ARBA00021948"/>
    </source>
</evidence>
<dbReference type="SUPFAM" id="SSF142823">
    <property type="entry name" value="ComB-like"/>
    <property type="match status" value="1"/>
</dbReference>
<evidence type="ECO:0000256" key="2">
    <source>
        <dbReference type="ARBA" id="ARBA00009997"/>
    </source>
</evidence>
<evidence type="ECO:0000256" key="1">
    <source>
        <dbReference type="ARBA" id="ARBA00001946"/>
    </source>
</evidence>
<protein>
    <recommendedName>
        <fullName evidence="4 8">Probable 2-phosphosulfolactate phosphatase</fullName>
        <ecNumber evidence="3 8">3.1.3.71</ecNumber>
    </recommendedName>
</protein>
<comment type="cofactor">
    <cofactor evidence="1 8">
        <name>Mg(2+)</name>
        <dbReference type="ChEBI" id="CHEBI:18420"/>
    </cofactor>
</comment>
<dbReference type="EMBL" id="SOEG01000012">
    <property type="protein sequence ID" value="TDX51544.1"/>
    <property type="molecule type" value="Genomic_DNA"/>
</dbReference>
<name>A0A4R8H0V0_9FIRM</name>
<comment type="caution">
    <text evidence="9">The sequence shown here is derived from an EMBL/GenBank/DDBJ whole genome shotgun (WGS) entry which is preliminary data.</text>
</comment>
<evidence type="ECO:0000256" key="8">
    <source>
        <dbReference type="HAMAP-Rule" id="MF_00490"/>
    </source>
</evidence>
<dbReference type="PANTHER" id="PTHR37311:SF1">
    <property type="entry name" value="2-PHOSPHOSULFOLACTATE PHOSPHATASE-RELATED"/>
    <property type="match status" value="1"/>
</dbReference>